<feature type="compositionally biased region" description="Pro residues" evidence="1">
    <location>
        <begin position="202"/>
        <end position="218"/>
    </location>
</feature>
<evidence type="ECO:0000259" key="3">
    <source>
        <dbReference type="Pfam" id="PF04982"/>
    </source>
</evidence>
<accession>A0A150FYX2</accession>
<feature type="transmembrane region" description="Helical" evidence="2">
    <location>
        <begin position="119"/>
        <end position="143"/>
    </location>
</feature>
<feature type="domain" description="HPP transmembrane region" evidence="3">
    <location>
        <begin position="20"/>
        <end position="179"/>
    </location>
</feature>
<feature type="transmembrane region" description="Helical" evidence="2">
    <location>
        <begin position="89"/>
        <end position="107"/>
    </location>
</feature>
<feature type="transmembrane region" description="Helical" evidence="2">
    <location>
        <begin position="59"/>
        <end position="77"/>
    </location>
</feature>
<evidence type="ECO:0000313" key="4">
    <source>
        <dbReference type="EMBL" id="KXZ42802.1"/>
    </source>
</evidence>
<reference evidence="5" key="1">
    <citation type="journal article" date="2016" name="Nat. Commun.">
        <title>The Gonium pectorale genome demonstrates co-option of cell cycle regulation during the evolution of multicellularity.</title>
        <authorList>
            <person name="Hanschen E.R."/>
            <person name="Marriage T.N."/>
            <person name="Ferris P.J."/>
            <person name="Hamaji T."/>
            <person name="Toyoda A."/>
            <person name="Fujiyama A."/>
            <person name="Neme R."/>
            <person name="Noguchi H."/>
            <person name="Minakuchi Y."/>
            <person name="Suzuki M."/>
            <person name="Kawai-Toyooka H."/>
            <person name="Smith D.R."/>
            <person name="Sparks H."/>
            <person name="Anderson J."/>
            <person name="Bakaric R."/>
            <person name="Luria V."/>
            <person name="Karger A."/>
            <person name="Kirschner M.W."/>
            <person name="Durand P.M."/>
            <person name="Michod R.E."/>
            <person name="Nozaki H."/>
            <person name="Olson B.J."/>
        </authorList>
    </citation>
    <scope>NUCLEOTIDE SEQUENCE [LARGE SCALE GENOMIC DNA]</scope>
    <source>
        <strain evidence="5">NIES-2863</strain>
    </source>
</reference>
<keyword evidence="2" id="KW-0812">Transmembrane</keyword>
<keyword evidence="2" id="KW-0472">Membrane</keyword>
<comment type="caution">
    <text evidence="4">The sequence shown here is derived from an EMBL/GenBank/DDBJ whole genome shotgun (WGS) entry which is preliminary data.</text>
</comment>
<dbReference type="Proteomes" id="UP000075714">
    <property type="component" value="Unassembled WGS sequence"/>
</dbReference>
<name>A0A150FYX2_GONPE</name>
<dbReference type="AlphaFoldDB" id="A0A150FYX2"/>
<dbReference type="PANTHER" id="PTHR33741:SF5">
    <property type="entry name" value="TRANSMEMBRANE PROTEIN DDB_G0269096-RELATED"/>
    <property type="match status" value="1"/>
</dbReference>
<keyword evidence="5" id="KW-1185">Reference proteome</keyword>
<feature type="region of interest" description="Disordered" evidence="1">
    <location>
        <begin position="191"/>
        <end position="226"/>
    </location>
</feature>
<dbReference type="EMBL" id="LSYV01000117">
    <property type="protein sequence ID" value="KXZ42802.1"/>
    <property type="molecule type" value="Genomic_DNA"/>
</dbReference>
<evidence type="ECO:0000313" key="5">
    <source>
        <dbReference type="Proteomes" id="UP000075714"/>
    </source>
</evidence>
<protein>
    <recommendedName>
        <fullName evidence="3">HPP transmembrane region domain-containing protein</fullName>
    </recommendedName>
</protein>
<organism evidence="4 5">
    <name type="scientific">Gonium pectorale</name>
    <name type="common">Green alga</name>
    <dbReference type="NCBI Taxonomy" id="33097"/>
    <lineage>
        <taxon>Eukaryota</taxon>
        <taxon>Viridiplantae</taxon>
        <taxon>Chlorophyta</taxon>
        <taxon>core chlorophytes</taxon>
        <taxon>Chlorophyceae</taxon>
        <taxon>CS clade</taxon>
        <taxon>Chlamydomonadales</taxon>
        <taxon>Volvocaceae</taxon>
        <taxon>Gonium</taxon>
    </lineage>
</organism>
<feature type="transmembrane region" description="Helical" evidence="2">
    <location>
        <begin position="26"/>
        <end position="47"/>
    </location>
</feature>
<feature type="transmembrane region" description="Helical" evidence="2">
    <location>
        <begin position="155"/>
        <end position="178"/>
    </location>
</feature>
<dbReference type="OrthoDB" id="2016548at2759"/>
<evidence type="ECO:0000256" key="2">
    <source>
        <dbReference type="SAM" id="Phobius"/>
    </source>
</evidence>
<gene>
    <name evidence="4" type="ORF">GPECTOR_117g367</name>
</gene>
<feature type="compositionally biased region" description="Low complexity" evidence="1">
    <location>
        <begin position="191"/>
        <end position="201"/>
    </location>
</feature>
<dbReference type="Pfam" id="PF04982">
    <property type="entry name" value="TM_HPP"/>
    <property type="match status" value="1"/>
</dbReference>
<sequence length="226" mass="23946">MVSALLSYIGSKLRNNGKARASASDLLWSFCGMFAAVMALGIMNLHVRSWPVVGEWHQQGLGLLLGSFGTLCVLIFGRPEAEAVRVWNLLAGHVIATATVLTLLHVLGPSVFSRSLAMAAMITAMLATDSVHPPGGALVLMAVDSAAIQRMDWWFMLYPSLAVTIAVLLPLGIAVNWLKRNVKFDFPADATSAPTSTSASPPLVPLVMPTPPPSPPSTPGLRPKLA</sequence>
<proteinExistence type="predicted"/>
<dbReference type="InterPro" id="IPR058581">
    <property type="entry name" value="TM_HPP"/>
</dbReference>
<dbReference type="InterPro" id="IPR007065">
    <property type="entry name" value="HPP"/>
</dbReference>
<dbReference type="PANTHER" id="PTHR33741">
    <property type="entry name" value="TRANSMEMBRANE PROTEIN DDB_G0269096-RELATED"/>
    <property type="match status" value="1"/>
</dbReference>
<evidence type="ECO:0000256" key="1">
    <source>
        <dbReference type="SAM" id="MobiDB-lite"/>
    </source>
</evidence>
<keyword evidence="2" id="KW-1133">Transmembrane helix</keyword>